<dbReference type="SMART" id="SM00382">
    <property type="entry name" value="AAA"/>
    <property type="match status" value="1"/>
</dbReference>
<reference evidence="5" key="2">
    <citation type="submission" date="2020-09" db="EMBL/GenBank/DDBJ databases">
        <authorList>
            <person name="Sun Q."/>
            <person name="Zhou Y."/>
        </authorList>
    </citation>
    <scope>NUCLEOTIDE SEQUENCE</scope>
    <source>
        <strain evidence="5">CGMCC 1.12919</strain>
    </source>
</reference>
<dbReference type="GO" id="GO:0005524">
    <property type="term" value="F:ATP binding"/>
    <property type="evidence" value="ECO:0007669"/>
    <property type="project" value="UniProtKB-KW"/>
</dbReference>
<reference evidence="5" key="1">
    <citation type="journal article" date="2014" name="Int. J. Syst. Evol. Microbiol.">
        <title>Complete genome sequence of Corynebacterium casei LMG S-19264T (=DSM 44701T), isolated from a smear-ripened cheese.</title>
        <authorList>
            <consortium name="US DOE Joint Genome Institute (JGI-PGF)"/>
            <person name="Walter F."/>
            <person name="Albersmeier A."/>
            <person name="Kalinowski J."/>
            <person name="Ruckert C."/>
        </authorList>
    </citation>
    <scope>NUCLEOTIDE SEQUENCE</scope>
    <source>
        <strain evidence="5">CGMCC 1.12919</strain>
    </source>
</reference>
<evidence type="ECO:0000313" key="6">
    <source>
        <dbReference type="Proteomes" id="UP000637002"/>
    </source>
</evidence>
<dbReference type="GO" id="GO:0016887">
    <property type="term" value="F:ATP hydrolysis activity"/>
    <property type="evidence" value="ECO:0007669"/>
    <property type="project" value="InterPro"/>
</dbReference>
<protein>
    <submittedName>
        <fullName evidence="5">ABC transporter ATP-binding protein</fullName>
    </submittedName>
</protein>
<dbReference type="RefSeq" id="WP_188608774.1">
    <property type="nucleotide sequence ID" value="NZ_BMGG01000003.1"/>
</dbReference>
<dbReference type="AlphaFoldDB" id="A0A916U4H9"/>
<dbReference type="PANTHER" id="PTHR45772">
    <property type="entry name" value="CONSERVED COMPONENT OF ABC TRANSPORTER FOR NATURAL AMINO ACIDS-RELATED"/>
    <property type="match status" value="1"/>
</dbReference>
<dbReference type="PANTHER" id="PTHR45772:SF2">
    <property type="entry name" value="ABC TRANSPORTER ATP-BINDING PROTEIN"/>
    <property type="match status" value="1"/>
</dbReference>
<dbReference type="GO" id="GO:0005886">
    <property type="term" value="C:plasma membrane"/>
    <property type="evidence" value="ECO:0007669"/>
    <property type="project" value="TreeGrafter"/>
</dbReference>
<dbReference type="InterPro" id="IPR003593">
    <property type="entry name" value="AAA+_ATPase"/>
</dbReference>
<evidence type="ECO:0000256" key="3">
    <source>
        <dbReference type="ARBA" id="ARBA00022840"/>
    </source>
</evidence>
<keyword evidence="6" id="KW-1185">Reference proteome</keyword>
<gene>
    <name evidence="5" type="ORF">GCM10010994_17350</name>
</gene>
<proteinExistence type="predicted"/>
<dbReference type="CDD" id="cd03219">
    <property type="entry name" value="ABC_Mj1267_LivG_branched"/>
    <property type="match status" value="1"/>
</dbReference>
<keyword evidence="2" id="KW-0547">Nucleotide-binding</keyword>
<dbReference type="InterPro" id="IPR003439">
    <property type="entry name" value="ABC_transporter-like_ATP-bd"/>
</dbReference>
<organism evidence="5 6">
    <name type="scientific">Chelatococcus reniformis</name>
    <dbReference type="NCBI Taxonomy" id="1494448"/>
    <lineage>
        <taxon>Bacteria</taxon>
        <taxon>Pseudomonadati</taxon>
        <taxon>Pseudomonadota</taxon>
        <taxon>Alphaproteobacteria</taxon>
        <taxon>Hyphomicrobiales</taxon>
        <taxon>Chelatococcaceae</taxon>
        <taxon>Chelatococcus</taxon>
    </lineage>
</organism>
<dbReference type="Proteomes" id="UP000637002">
    <property type="component" value="Unassembled WGS sequence"/>
</dbReference>
<keyword evidence="1" id="KW-0813">Transport</keyword>
<dbReference type="Pfam" id="PF00005">
    <property type="entry name" value="ABC_tran"/>
    <property type="match status" value="1"/>
</dbReference>
<dbReference type="PROSITE" id="PS50893">
    <property type="entry name" value="ABC_TRANSPORTER_2"/>
    <property type="match status" value="1"/>
</dbReference>
<comment type="caution">
    <text evidence="5">The sequence shown here is derived from an EMBL/GenBank/DDBJ whole genome shotgun (WGS) entry which is preliminary data.</text>
</comment>
<feature type="domain" description="ABC transporter" evidence="4">
    <location>
        <begin position="24"/>
        <end position="255"/>
    </location>
</feature>
<name>A0A916U4H9_9HYPH</name>
<evidence type="ECO:0000259" key="4">
    <source>
        <dbReference type="PROSITE" id="PS50893"/>
    </source>
</evidence>
<dbReference type="InterPro" id="IPR051120">
    <property type="entry name" value="ABC_AA/LPS_Transport"/>
</dbReference>
<dbReference type="SUPFAM" id="SSF52540">
    <property type="entry name" value="P-loop containing nucleoside triphosphate hydrolases"/>
    <property type="match status" value="1"/>
</dbReference>
<dbReference type="InterPro" id="IPR027417">
    <property type="entry name" value="P-loop_NTPase"/>
</dbReference>
<keyword evidence="3 5" id="KW-0067">ATP-binding</keyword>
<dbReference type="EMBL" id="BMGG01000003">
    <property type="protein sequence ID" value="GGC59054.1"/>
    <property type="molecule type" value="Genomic_DNA"/>
</dbReference>
<evidence type="ECO:0000313" key="5">
    <source>
        <dbReference type="EMBL" id="GGC59054.1"/>
    </source>
</evidence>
<dbReference type="Gene3D" id="3.40.50.300">
    <property type="entry name" value="P-loop containing nucleotide triphosphate hydrolases"/>
    <property type="match status" value="1"/>
</dbReference>
<evidence type="ECO:0000256" key="2">
    <source>
        <dbReference type="ARBA" id="ARBA00022741"/>
    </source>
</evidence>
<sequence length="256" mass="27454">MNAVPRAQGLAAAQPAGTAAPPILDVRDVHKVFGGIRALNGLSIAIADGEIHCVLGPNGAGKSTFFKTLMGTDRPTSGTIHYRGSDITRLPAFRRARLGLSVKFQNIRAFSDLTVYQNLFVPLRRHHGVGEIPGRVAALLARIGLSGTETRLVKELSHGQQQWLAIAMAMASDPTVLLLDEPTAGMSVEETDKSAAIIRDLNAHGVTIVVIEHDMTFIRALAARTSVLHYGKLFAQGSFDEIAADADVRRIYLGSL</sequence>
<evidence type="ECO:0000256" key="1">
    <source>
        <dbReference type="ARBA" id="ARBA00022448"/>
    </source>
</evidence>
<accession>A0A916U4H9</accession>